<dbReference type="InParanoid" id="A0A2G5EX44"/>
<accession>A0A2G5EX44</accession>
<feature type="coiled-coil region" evidence="1">
    <location>
        <begin position="206"/>
        <end position="233"/>
    </location>
</feature>
<gene>
    <name evidence="3" type="ORF">AQUCO_00300061v1</name>
</gene>
<evidence type="ECO:0000256" key="1">
    <source>
        <dbReference type="SAM" id="Coils"/>
    </source>
</evidence>
<organism evidence="3 4">
    <name type="scientific">Aquilegia coerulea</name>
    <name type="common">Rocky mountain columbine</name>
    <dbReference type="NCBI Taxonomy" id="218851"/>
    <lineage>
        <taxon>Eukaryota</taxon>
        <taxon>Viridiplantae</taxon>
        <taxon>Streptophyta</taxon>
        <taxon>Embryophyta</taxon>
        <taxon>Tracheophyta</taxon>
        <taxon>Spermatophyta</taxon>
        <taxon>Magnoliopsida</taxon>
        <taxon>Ranunculales</taxon>
        <taxon>Ranunculaceae</taxon>
        <taxon>Thalictroideae</taxon>
        <taxon>Aquilegia</taxon>
    </lineage>
</organism>
<dbReference type="STRING" id="218851.A0A2G5EX44"/>
<evidence type="ECO:0000256" key="2">
    <source>
        <dbReference type="SAM" id="MobiDB-lite"/>
    </source>
</evidence>
<dbReference type="OrthoDB" id="1916242at2759"/>
<reference evidence="3 4" key="1">
    <citation type="submission" date="2017-09" db="EMBL/GenBank/DDBJ databases">
        <title>WGS assembly of Aquilegia coerulea Goldsmith.</title>
        <authorList>
            <person name="Hodges S."/>
            <person name="Kramer E."/>
            <person name="Nordborg M."/>
            <person name="Tomkins J."/>
            <person name="Borevitz J."/>
            <person name="Derieg N."/>
            <person name="Yan J."/>
            <person name="Mihaltcheva S."/>
            <person name="Hayes R.D."/>
            <person name="Rokhsar D."/>
        </authorList>
    </citation>
    <scope>NUCLEOTIDE SEQUENCE [LARGE SCALE GENOMIC DNA]</scope>
    <source>
        <strain evidence="4">cv. Goldsmith</strain>
    </source>
</reference>
<dbReference type="AlphaFoldDB" id="A0A2G5EX44"/>
<feature type="compositionally biased region" description="Basic residues" evidence="2">
    <location>
        <begin position="14"/>
        <end position="30"/>
    </location>
</feature>
<feature type="compositionally biased region" description="Low complexity" evidence="2">
    <location>
        <begin position="70"/>
        <end position="87"/>
    </location>
</feature>
<feature type="coiled-coil region" evidence="1">
    <location>
        <begin position="289"/>
        <end position="316"/>
    </location>
</feature>
<feature type="region of interest" description="Disordered" evidence="2">
    <location>
        <begin position="69"/>
        <end position="93"/>
    </location>
</feature>
<dbReference type="InterPro" id="IPR040348">
    <property type="entry name" value="POLAR-like"/>
</dbReference>
<dbReference type="GO" id="GO:0008356">
    <property type="term" value="P:asymmetric cell division"/>
    <property type="evidence" value="ECO:0007669"/>
    <property type="project" value="InterPro"/>
</dbReference>
<dbReference type="PANTHER" id="PTHR33476">
    <property type="entry name" value="EMB|CAB62613.1"/>
    <property type="match status" value="1"/>
</dbReference>
<protein>
    <recommendedName>
        <fullName evidence="5">Protein POLAR LOCALIZATION DURING ASYMMETRIC DIVISION AND REDISTRIBUTION</fullName>
    </recommendedName>
</protein>
<feature type="region of interest" description="Disordered" evidence="2">
    <location>
        <begin position="1"/>
        <end position="35"/>
    </location>
</feature>
<evidence type="ECO:0000313" key="4">
    <source>
        <dbReference type="Proteomes" id="UP000230069"/>
    </source>
</evidence>
<dbReference type="Proteomes" id="UP000230069">
    <property type="component" value="Unassembled WGS sequence"/>
</dbReference>
<evidence type="ECO:0000313" key="3">
    <source>
        <dbReference type="EMBL" id="PIA60299.1"/>
    </source>
</evidence>
<keyword evidence="4" id="KW-1185">Reference proteome</keyword>
<dbReference type="PANTHER" id="PTHR33476:SF22">
    <property type="entry name" value="PROTEIN POLAR LOCALIZATION DURING ASYMMETRIC DIVISION AND REDISTRIBUTION"/>
    <property type="match status" value="1"/>
</dbReference>
<evidence type="ECO:0008006" key="5">
    <source>
        <dbReference type="Google" id="ProtNLM"/>
    </source>
</evidence>
<keyword evidence="1" id="KW-0175">Coiled coil</keyword>
<dbReference type="FunCoup" id="A0A2G5EX44">
    <property type="interactions" value="182"/>
</dbReference>
<proteinExistence type="predicted"/>
<name>A0A2G5EX44_AQUCA</name>
<dbReference type="EMBL" id="KZ305020">
    <property type="protein sequence ID" value="PIA60299.1"/>
    <property type="molecule type" value="Genomic_DNA"/>
</dbReference>
<sequence>MSLFGFCGGSKSHGEKKKKRSRKKKSKNRGHVKDGGGSSAVFPLFGCSTSDDDVVVTKHLKSTTLISHGQTNIPTSTSPSITTQSPTRDTDTKDVPFNMGVGFGLVFIIAAYRNELSKMAELKKEMELLISNFKIVVLRKDDVASESSQSNNNDSTFSVVENTSEISLIQNNAIIPSGSLRLERKTVLEHDPHSVTDTPNGQEYSAVQLHQLEAELEKELERLQLTLDEEEEWLGHRLFRQKEINIENTDSIKTVKTSEEMKGSQLLDCENSYIICPRELERRLFELLEEKQQKRINELESALKHSEKKLLEKEMEVNWWRDSARLASPQVSNTK</sequence>